<keyword evidence="7" id="KW-1185">Reference proteome</keyword>
<comment type="caution">
    <text evidence="6">The sequence shown here is derived from an EMBL/GenBank/DDBJ whole genome shotgun (WGS) entry which is preliminary data.</text>
</comment>
<dbReference type="PANTHER" id="PTHR10434">
    <property type="entry name" value="1-ACYL-SN-GLYCEROL-3-PHOSPHATE ACYLTRANSFERASE"/>
    <property type="match status" value="1"/>
</dbReference>
<comment type="domain">
    <text evidence="4">The HXXXXD motif is essential for acyltransferase activity and may constitute the binding site for the phosphate moiety of the glycerol-3-phosphate.</text>
</comment>
<dbReference type="OrthoDB" id="202234at2759"/>
<evidence type="ECO:0000256" key="2">
    <source>
        <dbReference type="ARBA" id="ARBA00022679"/>
    </source>
</evidence>
<keyword evidence="2 4" id="KW-0808">Transferase</keyword>
<reference evidence="7" key="1">
    <citation type="journal article" date="2016" name="Proc. Natl. Acad. Sci. U.S.A.">
        <title>Comparative genomics of biotechnologically important yeasts.</title>
        <authorList>
            <person name="Riley R."/>
            <person name="Haridas S."/>
            <person name="Wolfe K.H."/>
            <person name="Lopes M.R."/>
            <person name="Hittinger C.T."/>
            <person name="Goeker M."/>
            <person name="Salamov A.A."/>
            <person name="Wisecaver J.H."/>
            <person name="Long T.M."/>
            <person name="Calvey C.H."/>
            <person name="Aerts A.L."/>
            <person name="Barry K.W."/>
            <person name="Choi C."/>
            <person name="Clum A."/>
            <person name="Coughlan A.Y."/>
            <person name="Deshpande S."/>
            <person name="Douglass A.P."/>
            <person name="Hanson S.J."/>
            <person name="Klenk H.-P."/>
            <person name="LaButti K.M."/>
            <person name="Lapidus A."/>
            <person name="Lindquist E.A."/>
            <person name="Lipzen A.M."/>
            <person name="Meier-Kolthoff J.P."/>
            <person name="Ohm R.A."/>
            <person name="Otillar R.P."/>
            <person name="Pangilinan J.L."/>
            <person name="Peng Y."/>
            <person name="Rokas A."/>
            <person name="Rosa C.A."/>
            <person name="Scheuner C."/>
            <person name="Sibirny A.A."/>
            <person name="Slot J.C."/>
            <person name="Stielow J.B."/>
            <person name="Sun H."/>
            <person name="Kurtzman C.P."/>
            <person name="Blackwell M."/>
            <person name="Grigoriev I.V."/>
            <person name="Jeffries T.W."/>
        </authorList>
    </citation>
    <scope>NUCLEOTIDE SEQUENCE [LARGE SCALE GENOMIC DNA]</scope>
    <source>
        <strain evidence="7">NRRL Y-1626</strain>
    </source>
</reference>
<evidence type="ECO:0000256" key="3">
    <source>
        <dbReference type="ARBA" id="ARBA00023315"/>
    </source>
</evidence>
<dbReference type="GO" id="GO:0016020">
    <property type="term" value="C:membrane"/>
    <property type="evidence" value="ECO:0007669"/>
    <property type="project" value="InterPro"/>
</dbReference>
<evidence type="ECO:0000256" key="1">
    <source>
        <dbReference type="ARBA" id="ARBA00008655"/>
    </source>
</evidence>
<dbReference type="InterPro" id="IPR002123">
    <property type="entry name" value="Plipid/glycerol_acylTrfase"/>
</dbReference>
<keyword evidence="4" id="KW-0443">Lipid metabolism</keyword>
<evidence type="ECO:0000259" key="5">
    <source>
        <dbReference type="SMART" id="SM00563"/>
    </source>
</evidence>
<dbReference type="NCBIfam" id="TIGR00530">
    <property type="entry name" value="AGP_acyltrn"/>
    <property type="match status" value="1"/>
</dbReference>
<keyword evidence="4" id="KW-0444">Lipid biosynthesis</keyword>
<keyword evidence="4" id="KW-0594">Phospholipid biosynthesis</keyword>
<comment type="similarity">
    <text evidence="1 4">Belongs to the 1-acyl-sn-glycerol-3-phosphate acyltransferase family.</text>
</comment>
<dbReference type="AlphaFoldDB" id="A0A1B7TH24"/>
<protein>
    <recommendedName>
        <fullName evidence="4">1-acyl-sn-glycerol-3-phosphate acyltransferase</fullName>
        <ecNumber evidence="4">2.3.1.51</ecNumber>
    </recommendedName>
</protein>
<dbReference type="SUPFAM" id="SSF69593">
    <property type="entry name" value="Glycerol-3-phosphate (1)-acyltransferase"/>
    <property type="match status" value="1"/>
</dbReference>
<proteinExistence type="inferred from homology"/>
<accession>A0A1B7TH24</accession>
<sequence>MKHCLGVNVVVEGRQYLDESSPCIFISNHQSVLDILMLGATWPKWCVVTAKRSLQWVPLLGWFMTLSGALFIDRGNREKAVETLNKGLREIIDIKGSVWIFAEGTRSYSTSLMMLPFKKGAFWLAKDGKIPIVPVVVSNTTTISNAKYKVFNKGTIYIKVLPPMSLEKVQTKEEMNEFIDGVHDLMVTELKKNVGYSIPIVDTSVPPEYEEWVRAKKDKETSKEEEEILKSDLNEKTVSNATSIKIDSDDTTIEGAVSRK</sequence>
<dbReference type="GO" id="GO:0006654">
    <property type="term" value="P:phosphatidic acid biosynthetic process"/>
    <property type="evidence" value="ECO:0007669"/>
    <property type="project" value="TreeGrafter"/>
</dbReference>
<evidence type="ECO:0000313" key="7">
    <source>
        <dbReference type="Proteomes" id="UP000092321"/>
    </source>
</evidence>
<dbReference type="CDD" id="cd07989">
    <property type="entry name" value="LPLAT_AGPAT-like"/>
    <property type="match status" value="1"/>
</dbReference>
<gene>
    <name evidence="6" type="ORF">HANVADRAFT_52047</name>
</gene>
<organism evidence="6 7">
    <name type="scientific">Hanseniaspora valbyensis NRRL Y-1626</name>
    <dbReference type="NCBI Taxonomy" id="766949"/>
    <lineage>
        <taxon>Eukaryota</taxon>
        <taxon>Fungi</taxon>
        <taxon>Dikarya</taxon>
        <taxon>Ascomycota</taxon>
        <taxon>Saccharomycotina</taxon>
        <taxon>Saccharomycetes</taxon>
        <taxon>Saccharomycodales</taxon>
        <taxon>Saccharomycodaceae</taxon>
        <taxon>Hanseniaspora</taxon>
    </lineage>
</organism>
<dbReference type="EMBL" id="LXPE01000006">
    <property type="protein sequence ID" value="OBA27965.1"/>
    <property type="molecule type" value="Genomic_DNA"/>
</dbReference>
<dbReference type="InterPro" id="IPR004552">
    <property type="entry name" value="AGP_acyltrans"/>
</dbReference>
<keyword evidence="3 4" id="KW-0012">Acyltransferase</keyword>
<evidence type="ECO:0000313" key="6">
    <source>
        <dbReference type="EMBL" id="OBA27965.1"/>
    </source>
</evidence>
<dbReference type="PANTHER" id="PTHR10434:SF11">
    <property type="entry name" value="1-ACYL-SN-GLYCEROL-3-PHOSPHATE ACYLTRANSFERASE"/>
    <property type="match status" value="1"/>
</dbReference>
<comment type="catalytic activity">
    <reaction evidence="4">
        <text>a 1-acyl-sn-glycero-3-phosphate + an acyl-CoA = a 1,2-diacyl-sn-glycero-3-phosphate + CoA</text>
        <dbReference type="Rhea" id="RHEA:19709"/>
        <dbReference type="ChEBI" id="CHEBI:57287"/>
        <dbReference type="ChEBI" id="CHEBI:57970"/>
        <dbReference type="ChEBI" id="CHEBI:58342"/>
        <dbReference type="ChEBI" id="CHEBI:58608"/>
        <dbReference type="EC" id="2.3.1.51"/>
    </reaction>
</comment>
<evidence type="ECO:0000256" key="4">
    <source>
        <dbReference type="RuleBase" id="RU361267"/>
    </source>
</evidence>
<dbReference type="EC" id="2.3.1.51" evidence="4"/>
<dbReference type="Proteomes" id="UP000092321">
    <property type="component" value="Unassembled WGS sequence"/>
</dbReference>
<dbReference type="GO" id="GO:0003841">
    <property type="term" value="F:1-acylglycerol-3-phosphate O-acyltransferase activity"/>
    <property type="evidence" value="ECO:0007669"/>
    <property type="project" value="UniProtKB-UniRule"/>
</dbReference>
<dbReference type="SMART" id="SM00563">
    <property type="entry name" value="PlsC"/>
    <property type="match status" value="1"/>
</dbReference>
<feature type="domain" description="Phospholipid/glycerol acyltransferase" evidence="5">
    <location>
        <begin position="23"/>
        <end position="140"/>
    </location>
</feature>
<dbReference type="GO" id="GO:0005783">
    <property type="term" value="C:endoplasmic reticulum"/>
    <property type="evidence" value="ECO:0007669"/>
    <property type="project" value="TreeGrafter"/>
</dbReference>
<name>A0A1B7TH24_9ASCO</name>
<dbReference type="Pfam" id="PF01553">
    <property type="entry name" value="Acyltransferase"/>
    <property type="match status" value="1"/>
</dbReference>
<keyword evidence="4" id="KW-1208">Phospholipid metabolism</keyword>